<dbReference type="OrthoDB" id="39497at2759"/>
<feature type="compositionally biased region" description="Polar residues" evidence="5">
    <location>
        <begin position="768"/>
        <end position="795"/>
    </location>
</feature>
<sequence>MASALPSTPRRGTQKSSQLRHVSNGSSEMTPIAEPVLFPSGTDQQDPILPKSSSERKCTLWIHDDLFSRDDVILNLDHFPDVRVGDLMAIVELKTDPPLRDFPENITAHKTEAEALSTPPPGARSHSKPNSPNGALPSSAKHDLDLGRQCLFIAKDMSKEMKARQPTMDVSVAKHMADTFHLKSRAQVLVITADPAATSASHVELSFKDEYLSRSDMWRLAVGELADKTVFKGQKIIFLGSIKAQVTSIYIAGRKVQSALYSANTKPVFRSESARYVLFIQMSREMWDFDSEGSGEIMFNKVVNGFLPALFKKWVALKAKHLVSIVLFTRVEYDTGIASELAAATHDVSYHTGMQAEGNKKPYKDFYRVVVSEMASGSWTTILYQLKREFKFFRRDISLHRIKLVNALSSTTGDSSRGVLGTRIEAEPSLAIHGNVLEAINLACSQFAHDYIDRDLMRTGISVVVITPSPGLFEVDYKMLSMTTENLIGNGIGIDLVCLPKMPLHSVPLFRYRNPQYALFQEAIHMKSFPSDDNTPRQNPAMFGSSFSSQNGSLSPHKAYLHDRGLRGGSFSSNGAPSEWSYAIPHWIDVSFWTGASQDIHLVESSGNVLSKPFKCERTERSHEFEIRCKMYEMEMASVMENVLTEIAVTPLQQDALFPQMTIGPQEVPGAAQNADANTGFVTRTKVLSSLSEFVAGPSKAQYDRHSPQGERSLYKAADKFDAAVSEIAEGVSELPTSGENRRLSKAGSEDITRKALAEDPKIFGTSFHDNNSTPTGPSILGSSYSSTKSKQNTQDTEEIVKRRHDSVSSMTMAKPSPARPAKFGRQISLGKFGFGIAAPKAATAQIQTEHASAARPATAIGKVNEGKKPKSTTIANQLLSTATHERPTSSSSEISKSKSDTPPSERGDELKDTPRALGGKPMTVKSALQSLDSTNQFKSRSMRGSFYDDKLDEGETVGSFKMRYHDTQKLFNSKLLAKSVPELPATLSPGTALSPWLSVLNPSNPTANDVAGPSQYRRWQHVFPKPVHTNTMKWKSLCCPAAVPLTTEYFPTKHQLETEYQQKPYNISPNTEDELSEVPTSRDDFLRELIGLRLSQGFQIVLGSAVAQAFGQKFLKIANVFDPKDIAEDGASVFMSMGNIIHQLSCVNETEIEVNMFVRKPIAPTAPNAATPLIYKPAVKTTLALDYKSRQVMLGKPKEEYNWNYVDSFIAGFDEEMSENLRFWRARYVLIPVERPTQSQRRHDGDNEEEIRLEGIKKLTQTWQRHRILSASEKRFQSLAARKTKDQNPLDIVYKTEDPSIVVSAELETLPLVETGNTGFQRSQLIESERFRQSKLDIASLAEAIQSPVERGGVRMQNRRWHFRLHYNCFIGSDMTTWLIENFEDVETREEAVELGNLLMAKDDLQRIKEREVPKDNVKDKEMGIFVHVEKRHPFRDGQYFYQVTGEYAKQRPDSRSGWFGSRRRDQSVPSTPLAENLPRDSPRPERSRSSSNYDERSSDSGTTTPTTLNGLGAKRPKVYLSKVMKYDVDHRRRSYRPERINLHYDRLHNPDNCYHIRIDWMGVTAKLIEDAIESWARTAEGYGLRLVEAPIGEACSITEIHPFRSPYIIELALQPPDQQPRTYFDASSFAPQLPASRHYYQKAIMKKFNFVLDVEAARNFPLNVDVTYSWGRPDYKYTQYIHRSGILLVQITDEGSFLLLANRLYNNRTAAARESDRYVKNDNTTSLESRSTRLPPTSHMYGSIGALSSSPLNSPLLRPVPTSHPSPLLRATSDVLGPVSAKTSAVLSPESIKNELEEFCHSKGQLEVFYKEVLERAQVPQATPPTLRGLAGVGSDVNIPLLGLPPSLTRGAERDTSPGPVRLRDISGVGSSMPPLLGRRNSTQVGYGEGLKMAGKVDRGEDKSAEGEGK</sequence>
<dbReference type="GO" id="GO:0003677">
    <property type="term" value="F:DNA binding"/>
    <property type="evidence" value="ECO:0007669"/>
    <property type="project" value="UniProtKB-KW"/>
</dbReference>
<feature type="compositionally biased region" description="Polar residues" evidence="5">
    <location>
        <begin position="872"/>
        <end position="883"/>
    </location>
</feature>
<evidence type="ECO:0000259" key="6">
    <source>
        <dbReference type="PROSITE" id="PS50186"/>
    </source>
</evidence>
<dbReference type="CDD" id="cd04449">
    <property type="entry name" value="DEP_DEPDC5-like"/>
    <property type="match status" value="1"/>
</dbReference>
<feature type="compositionally biased region" description="Polar residues" evidence="5">
    <location>
        <begin position="10"/>
        <end position="29"/>
    </location>
</feature>
<dbReference type="SMART" id="SM00049">
    <property type="entry name" value="DEP"/>
    <property type="match status" value="1"/>
</dbReference>
<dbReference type="PANTHER" id="PTHR13179:SF8">
    <property type="entry name" value="GATOR COMPLEX PROTEIN DEPDC5"/>
    <property type="match status" value="1"/>
</dbReference>
<comment type="subcellular location">
    <subcellularLocation>
        <location evidence="1">Vacuole membrane</location>
        <topology evidence="1">Peripheral membrane protein</topology>
    </subcellularLocation>
</comment>
<dbReference type="GO" id="GO:0005774">
    <property type="term" value="C:vacuolar membrane"/>
    <property type="evidence" value="ECO:0007669"/>
    <property type="project" value="UniProtKB-SubCell"/>
</dbReference>
<comment type="similarity">
    <text evidence="2">Belongs to the IML1 family.</text>
</comment>
<evidence type="ECO:0000256" key="4">
    <source>
        <dbReference type="ARBA" id="ARBA00021881"/>
    </source>
</evidence>
<dbReference type="Proteomes" id="UP000016922">
    <property type="component" value="Unassembled WGS sequence"/>
</dbReference>
<evidence type="ECO:0000256" key="3">
    <source>
        <dbReference type="ARBA" id="ARBA00018529"/>
    </source>
</evidence>
<evidence type="ECO:0000313" key="8">
    <source>
        <dbReference type="Proteomes" id="UP000016922"/>
    </source>
</evidence>
<keyword evidence="7" id="KW-0238">DNA-binding</keyword>
<dbReference type="GO" id="GO:0035556">
    <property type="term" value="P:intracellular signal transduction"/>
    <property type="evidence" value="ECO:0007669"/>
    <property type="project" value="InterPro"/>
</dbReference>
<feature type="region of interest" description="Disordered" evidence="5">
    <location>
        <begin position="764"/>
        <end position="823"/>
    </location>
</feature>
<feature type="region of interest" description="Disordered" evidence="5">
    <location>
        <begin position="113"/>
        <end position="141"/>
    </location>
</feature>
<dbReference type="KEGG" id="glz:GLAREA_05079"/>
<dbReference type="SUPFAM" id="SSF46785">
    <property type="entry name" value="Winged helix' DNA-binding domain"/>
    <property type="match status" value="1"/>
</dbReference>
<gene>
    <name evidence="7" type="ORF">GLAREA_05079</name>
</gene>
<feature type="region of interest" description="Disordered" evidence="5">
    <location>
        <begin position="848"/>
        <end position="936"/>
    </location>
</feature>
<dbReference type="InterPro" id="IPR048255">
    <property type="entry name" value="IML1_N"/>
</dbReference>
<dbReference type="STRING" id="1116229.S3DBA9"/>
<dbReference type="PROSITE" id="PS50186">
    <property type="entry name" value="DEP"/>
    <property type="match status" value="1"/>
</dbReference>
<feature type="region of interest" description="Disordered" evidence="5">
    <location>
        <begin position="1848"/>
        <end position="1912"/>
    </location>
</feature>
<feature type="compositionally biased region" description="Basic and acidic residues" evidence="5">
    <location>
        <begin position="1479"/>
        <end position="1500"/>
    </location>
</feature>
<dbReference type="Gene3D" id="1.10.10.10">
    <property type="entry name" value="Winged helix-like DNA-binding domain superfamily/Winged helix DNA-binding domain"/>
    <property type="match status" value="1"/>
</dbReference>
<feature type="compositionally biased region" description="Basic and acidic residues" evidence="5">
    <location>
        <begin position="1897"/>
        <end position="1912"/>
    </location>
</feature>
<accession>S3DBA9</accession>
<dbReference type="EMBL" id="KE145353">
    <property type="protein sequence ID" value="EPE35742.1"/>
    <property type="molecule type" value="Genomic_DNA"/>
</dbReference>
<dbReference type="Pfam" id="PF00610">
    <property type="entry name" value="DEP"/>
    <property type="match status" value="1"/>
</dbReference>
<dbReference type="eggNOG" id="KOG3572">
    <property type="taxonomic scope" value="Eukaryota"/>
</dbReference>
<proteinExistence type="inferred from homology"/>
<evidence type="ECO:0000256" key="2">
    <source>
        <dbReference type="ARBA" id="ARBA00005643"/>
    </source>
</evidence>
<dbReference type="GeneID" id="19464134"/>
<feature type="domain" description="DEP" evidence="6">
    <location>
        <begin position="1351"/>
        <end position="1447"/>
    </location>
</feature>
<organism evidence="7 8">
    <name type="scientific">Glarea lozoyensis (strain ATCC 20868 / MF5171)</name>
    <dbReference type="NCBI Taxonomy" id="1116229"/>
    <lineage>
        <taxon>Eukaryota</taxon>
        <taxon>Fungi</taxon>
        <taxon>Dikarya</taxon>
        <taxon>Ascomycota</taxon>
        <taxon>Pezizomycotina</taxon>
        <taxon>Leotiomycetes</taxon>
        <taxon>Helotiales</taxon>
        <taxon>Helotiaceae</taxon>
        <taxon>Glarea</taxon>
    </lineage>
</organism>
<feature type="compositionally biased region" description="Polar residues" evidence="5">
    <location>
        <begin position="927"/>
        <end position="936"/>
    </location>
</feature>
<dbReference type="RefSeq" id="XP_008076560.1">
    <property type="nucleotide sequence ID" value="XM_008078369.1"/>
</dbReference>
<keyword evidence="8" id="KW-1185">Reference proteome</keyword>
<protein>
    <recommendedName>
        <fullName evidence="3">Vacuolar membrane-associated protein IML1</fullName>
    </recommendedName>
    <alternativeName>
        <fullName evidence="4">Vacuolar membrane-associated protein iml1</fullName>
    </alternativeName>
</protein>
<dbReference type="HOGENOM" id="CLU_000935_1_1_1"/>
<feature type="region of interest" description="Disordered" evidence="5">
    <location>
        <begin position="1"/>
        <end position="53"/>
    </location>
</feature>
<dbReference type="InterPro" id="IPR036390">
    <property type="entry name" value="WH_DNA-bd_sf"/>
</dbReference>
<feature type="region of interest" description="Disordered" evidence="5">
    <location>
        <begin position="1453"/>
        <end position="1514"/>
    </location>
</feature>
<dbReference type="GO" id="GO:0005096">
    <property type="term" value="F:GTPase activator activity"/>
    <property type="evidence" value="ECO:0007669"/>
    <property type="project" value="InterPro"/>
</dbReference>
<evidence type="ECO:0000313" key="7">
    <source>
        <dbReference type="EMBL" id="EPE35742.1"/>
    </source>
</evidence>
<dbReference type="InterPro" id="IPR045838">
    <property type="entry name" value="DEPDC5_CTD"/>
</dbReference>
<reference evidence="7 8" key="1">
    <citation type="journal article" date="2013" name="BMC Genomics">
        <title>Genomics-driven discovery of the pneumocandin biosynthetic gene cluster in the fungus Glarea lozoyensis.</title>
        <authorList>
            <person name="Chen L."/>
            <person name="Yue Q."/>
            <person name="Zhang X."/>
            <person name="Xiang M."/>
            <person name="Wang C."/>
            <person name="Li S."/>
            <person name="Che Y."/>
            <person name="Ortiz-Lopez F.J."/>
            <person name="Bills G.F."/>
            <person name="Liu X."/>
            <person name="An Z."/>
        </authorList>
    </citation>
    <scope>NUCLEOTIDE SEQUENCE [LARGE SCALE GENOMIC DNA]</scope>
    <source>
        <strain evidence="8">ATCC 20868 / MF5171</strain>
    </source>
</reference>
<dbReference type="InterPro" id="IPR036388">
    <property type="entry name" value="WH-like_DNA-bd_sf"/>
</dbReference>
<dbReference type="Pfam" id="PF12257">
    <property type="entry name" value="IML1"/>
    <property type="match status" value="1"/>
</dbReference>
<dbReference type="InterPro" id="IPR027244">
    <property type="entry name" value="IML1"/>
</dbReference>
<feature type="region of interest" description="Disordered" evidence="5">
    <location>
        <begin position="733"/>
        <end position="752"/>
    </location>
</feature>
<dbReference type="Pfam" id="PF19418">
    <property type="entry name" value="DEPDC5_CTD"/>
    <property type="match status" value="1"/>
</dbReference>
<dbReference type="GO" id="GO:1904262">
    <property type="term" value="P:negative regulation of TORC1 signaling"/>
    <property type="evidence" value="ECO:0007669"/>
    <property type="project" value="TreeGrafter"/>
</dbReference>
<name>S3DBA9_GLAL2</name>
<feature type="compositionally biased region" description="Basic and acidic residues" evidence="5">
    <location>
        <begin position="896"/>
        <end position="915"/>
    </location>
</feature>
<dbReference type="PANTHER" id="PTHR13179">
    <property type="entry name" value="DEP DOMAIN CONTAINING PROTEIN 5"/>
    <property type="match status" value="1"/>
</dbReference>
<dbReference type="OMA" id="SWMNATP"/>
<evidence type="ECO:0000256" key="1">
    <source>
        <dbReference type="ARBA" id="ARBA00004148"/>
    </source>
</evidence>
<dbReference type="GO" id="GO:0010508">
    <property type="term" value="P:positive regulation of autophagy"/>
    <property type="evidence" value="ECO:0007669"/>
    <property type="project" value="TreeGrafter"/>
</dbReference>
<dbReference type="GO" id="GO:1990130">
    <property type="term" value="C:GATOR1 complex"/>
    <property type="evidence" value="ECO:0007669"/>
    <property type="project" value="TreeGrafter"/>
</dbReference>
<dbReference type="InterPro" id="IPR000591">
    <property type="entry name" value="DEP_dom"/>
</dbReference>
<evidence type="ECO:0000256" key="5">
    <source>
        <dbReference type="SAM" id="MobiDB-lite"/>
    </source>
</evidence>
<feature type="compositionally biased region" description="Basic and acidic residues" evidence="5">
    <location>
        <begin position="740"/>
        <end position="752"/>
    </location>
</feature>